<dbReference type="InterPro" id="IPR000727">
    <property type="entry name" value="T_SNARE_dom"/>
</dbReference>
<evidence type="ECO:0000259" key="10">
    <source>
        <dbReference type="PROSITE" id="PS50192"/>
    </source>
</evidence>
<keyword evidence="5" id="KW-0653">Protein transport</keyword>
<dbReference type="FunCoup" id="A0A165IY08">
    <property type="interactions" value="261"/>
</dbReference>
<proteinExistence type="inferred from homology"/>
<keyword evidence="12" id="KW-1185">Reference proteome</keyword>
<dbReference type="Proteomes" id="UP000076632">
    <property type="component" value="Unassembled WGS sequence"/>
</dbReference>
<protein>
    <submittedName>
        <fullName evidence="11">Snare protein syntaxin-like protein 18/UFE1</fullName>
    </submittedName>
</protein>
<dbReference type="GO" id="GO:0031201">
    <property type="term" value="C:SNARE complex"/>
    <property type="evidence" value="ECO:0007669"/>
    <property type="project" value="TreeGrafter"/>
</dbReference>
<dbReference type="Pfam" id="PF10496">
    <property type="entry name" value="Syntaxin-18_N"/>
    <property type="match status" value="1"/>
</dbReference>
<dbReference type="GO" id="GO:0015031">
    <property type="term" value="P:protein transport"/>
    <property type="evidence" value="ECO:0007669"/>
    <property type="project" value="UniProtKB-KW"/>
</dbReference>
<sequence>MADITSLFGAALQRHDVSLGKTKLTRTHTTDEFLKEAYRIESHISSLHAYLRSIRQSYLSTSLPPRRTQLGRANSLHSPHGQDKERQYLTDANRDEVDAESKAVLRQLNAAIRNLSDAEQLRQNTEATLTQRRRAKHGLGAIGRWAAGGGRQAASPEEEMDEARANGIKVHRESVLWYLRRKLEECGELQRSMMETRLTREVEKSKSALYKARGARGAWEIATGTVDDASWTTPSQQGSGAAKAALMDTAEKEEVERQLSPEQLQLFAQENQNMLKHYEDTLDQVRMAERSLIEISELQTTLATNLATQSAHVDQLVADSDFTTVNVGGGNKELKRASERASTARMVFYAACGLSAFLITWDLLI</sequence>
<evidence type="ECO:0000256" key="9">
    <source>
        <dbReference type="SAM" id="MobiDB-lite"/>
    </source>
</evidence>
<dbReference type="InParanoid" id="A0A165IY08"/>
<dbReference type="EMBL" id="KV407455">
    <property type="protein sequence ID" value="KZF25530.1"/>
    <property type="molecule type" value="Genomic_DNA"/>
</dbReference>
<comment type="similarity">
    <text evidence="2">Belongs to the syntaxin family.</text>
</comment>
<dbReference type="SUPFAM" id="SSF58038">
    <property type="entry name" value="SNARE fusion complex"/>
    <property type="match status" value="1"/>
</dbReference>
<evidence type="ECO:0000256" key="1">
    <source>
        <dbReference type="ARBA" id="ARBA00004211"/>
    </source>
</evidence>
<gene>
    <name evidence="11" type="ORF">L228DRAFT_280767</name>
</gene>
<name>A0A165IY08_XYLHT</name>
<keyword evidence="6" id="KW-1133">Transmembrane helix</keyword>
<keyword evidence="8" id="KW-0472">Membrane</keyword>
<evidence type="ECO:0000256" key="8">
    <source>
        <dbReference type="ARBA" id="ARBA00023136"/>
    </source>
</evidence>
<reference evidence="11 12" key="1">
    <citation type="journal article" date="2016" name="Fungal Biol.">
        <title>The genome of Xylona heveae provides a window into fungal endophytism.</title>
        <authorList>
            <person name="Gazis R."/>
            <person name="Kuo A."/>
            <person name="Riley R."/>
            <person name="LaButti K."/>
            <person name="Lipzen A."/>
            <person name="Lin J."/>
            <person name="Amirebrahimi M."/>
            <person name="Hesse C.N."/>
            <person name="Spatafora J.W."/>
            <person name="Henrissat B."/>
            <person name="Hainaut M."/>
            <person name="Grigoriev I.V."/>
            <person name="Hibbett D.S."/>
        </authorList>
    </citation>
    <scope>NUCLEOTIDE SEQUENCE [LARGE SCALE GENOMIC DNA]</scope>
    <source>
        <strain evidence="11 12">TC161</strain>
    </source>
</reference>
<evidence type="ECO:0000256" key="7">
    <source>
        <dbReference type="ARBA" id="ARBA00023054"/>
    </source>
</evidence>
<dbReference type="InterPro" id="IPR019529">
    <property type="entry name" value="Syntaxin-18_N"/>
</dbReference>
<dbReference type="PANTHER" id="PTHR15959">
    <property type="entry name" value="SYNTAXIN-18"/>
    <property type="match status" value="1"/>
</dbReference>
<comment type="subcellular location">
    <subcellularLocation>
        <location evidence="1">Membrane</location>
        <topology evidence="1">Single-pass type IV membrane protein</topology>
    </subcellularLocation>
</comment>
<evidence type="ECO:0000256" key="2">
    <source>
        <dbReference type="ARBA" id="ARBA00009063"/>
    </source>
</evidence>
<organism evidence="11 12">
    <name type="scientific">Xylona heveae (strain CBS 132557 / TC161)</name>
    <dbReference type="NCBI Taxonomy" id="1328760"/>
    <lineage>
        <taxon>Eukaryota</taxon>
        <taxon>Fungi</taxon>
        <taxon>Dikarya</taxon>
        <taxon>Ascomycota</taxon>
        <taxon>Pezizomycotina</taxon>
        <taxon>Xylonomycetes</taxon>
        <taxon>Xylonales</taxon>
        <taxon>Xylonaceae</taxon>
        <taxon>Xylona</taxon>
    </lineage>
</organism>
<dbReference type="PANTHER" id="PTHR15959:SF0">
    <property type="entry name" value="SYNTAXIN-18"/>
    <property type="match status" value="1"/>
</dbReference>
<dbReference type="AlphaFoldDB" id="A0A165IY08"/>
<accession>A0A165IY08</accession>
<dbReference type="OrthoDB" id="342981at2759"/>
<dbReference type="GeneID" id="28900958"/>
<keyword evidence="4" id="KW-0812">Transmembrane</keyword>
<evidence type="ECO:0000256" key="6">
    <source>
        <dbReference type="ARBA" id="ARBA00022989"/>
    </source>
</evidence>
<evidence type="ECO:0000256" key="4">
    <source>
        <dbReference type="ARBA" id="ARBA00022692"/>
    </source>
</evidence>
<evidence type="ECO:0000256" key="5">
    <source>
        <dbReference type="ARBA" id="ARBA00022927"/>
    </source>
</evidence>
<dbReference type="RefSeq" id="XP_018191085.1">
    <property type="nucleotide sequence ID" value="XM_018335821.1"/>
</dbReference>
<evidence type="ECO:0000256" key="3">
    <source>
        <dbReference type="ARBA" id="ARBA00022448"/>
    </source>
</evidence>
<dbReference type="OMA" id="YRIRTHI"/>
<feature type="region of interest" description="Disordered" evidence="9">
    <location>
        <begin position="62"/>
        <end position="88"/>
    </location>
</feature>
<evidence type="ECO:0000313" key="11">
    <source>
        <dbReference type="EMBL" id="KZF25530.1"/>
    </source>
</evidence>
<keyword evidence="7" id="KW-0175">Coiled coil</keyword>
<dbReference type="STRING" id="1328760.A0A165IY08"/>
<dbReference type="PROSITE" id="PS50192">
    <property type="entry name" value="T_SNARE"/>
    <property type="match status" value="1"/>
</dbReference>
<dbReference type="Gene3D" id="1.20.5.110">
    <property type="match status" value="1"/>
</dbReference>
<keyword evidence="3" id="KW-0813">Transport</keyword>
<evidence type="ECO:0000313" key="12">
    <source>
        <dbReference type="Proteomes" id="UP000076632"/>
    </source>
</evidence>
<dbReference type="GO" id="GO:0006890">
    <property type="term" value="P:retrograde vesicle-mediated transport, Golgi to endoplasmic reticulum"/>
    <property type="evidence" value="ECO:0007669"/>
    <property type="project" value="TreeGrafter"/>
</dbReference>
<feature type="domain" description="T-SNARE coiled-coil homology" evidence="10">
    <location>
        <begin position="275"/>
        <end position="337"/>
    </location>
</feature>
<dbReference type="GO" id="GO:0005783">
    <property type="term" value="C:endoplasmic reticulum"/>
    <property type="evidence" value="ECO:0007669"/>
    <property type="project" value="TreeGrafter"/>
</dbReference>